<comment type="caution">
    <text evidence="2">The sequence shown here is derived from an EMBL/GenBank/DDBJ whole genome shotgun (WGS) entry which is preliminary data.</text>
</comment>
<organism evidence="2">
    <name type="scientific">bioreactor metagenome</name>
    <dbReference type="NCBI Taxonomy" id="1076179"/>
    <lineage>
        <taxon>unclassified sequences</taxon>
        <taxon>metagenomes</taxon>
        <taxon>ecological metagenomes</taxon>
    </lineage>
</organism>
<dbReference type="InterPro" id="IPR014966">
    <property type="entry name" value="FRG-dom"/>
</dbReference>
<gene>
    <name evidence="2" type="ORF">SDC9_106814</name>
</gene>
<evidence type="ECO:0000259" key="1">
    <source>
        <dbReference type="SMART" id="SM00901"/>
    </source>
</evidence>
<proteinExistence type="predicted"/>
<name>A0A645B4J5_9ZZZZ</name>
<dbReference type="Pfam" id="PF08867">
    <property type="entry name" value="FRG"/>
    <property type="match status" value="1"/>
</dbReference>
<reference evidence="2" key="1">
    <citation type="submission" date="2019-08" db="EMBL/GenBank/DDBJ databases">
        <authorList>
            <person name="Kucharzyk K."/>
            <person name="Murdoch R.W."/>
            <person name="Higgins S."/>
            <person name="Loffler F."/>
        </authorList>
    </citation>
    <scope>NUCLEOTIDE SEQUENCE</scope>
</reference>
<dbReference type="SMART" id="SM00901">
    <property type="entry name" value="FRG"/>
    <property type="match status" value="1"/>
</dbReference>
<protein>
    <recommendedName>
        <fullName evidence="1">FRG domain-containing protein</fullName>
    </recommendedName>
</protein>
<evidence type="ECO:0000313" key="2">
    <source>
        <dbReference type="EMBL" id="MPM59968.1"/>
    </source>
</evidence>
<sequence>MKGETTVLTTQSEEDIPDQDEQLDFNGTCLSTYLDIFLKNTQIVNAQNDKRILAYRGQSDKSYSLTPSVFRNGLLSKEHILINDILLNSPDEFSGIENTLERLIKMQHYSLPTRLLDVTLNPLVALYFACNENPDKDGEIIVFYDYIQRPHDINARCIVALAEYSGSSERQMLGFLTDKGFSNLELGHLTKVTHISIAAPLNNERIRRQQGAFIILGIRGDDTGNPFQKTEFDLKPLLVKDFNDGIIRSIIIPKEYKSALLKELETFKINHGFLFPELVHQAAYIRTKYEEA</sequence>
<accession>A0A645B4J5</accession>
<dbReference type="AlphaFoldDB" id="A0A645B4J5"/>
<feature type="domain" description="FRG" evidence="1">
    <location>
        <begin position="49"/>
        <end position="141"/>
    </location>
</feature>
<dbReference type="EMBL" id="VSSQ01017552">
    <property type="protein sequence ID" value="MPM59968.1"/>
    <property type="molecule type" value="Genomic_DNA"/>
</dbReference>